<protein>
    <submittedName>
        <fullName evidence="3">Diguanylate cyclase</fullName>
    </submittedName>
</protein>
<feature type="transmembrane region" description="Helical" evidence="1">
    <location>
        <begin position="45"/>
        <end position="78"/>
    </location>
</feature>
<dbReference type="OrthoDB" id="2576558at2"/>
<dbReference type="Proteomes" id="UP000447876">
    <property type="component" value="Unassembled WGS sequence"/>
</dbReference>
<dbReference type="InterPro" id="IPR000160">
    <property type="entry name" value="GGDEF_dom"/>
</dbReference>
<keyword evidence="1" id="KW-0812">Transmembrane</keyword>
<name>A0A7X2Z3N3_9BACL</name>
<feature type="transmembrane region" description="Helical" evidence="1">
    <location>
        <begin position="12"/>
        <end position="33"/>
    </location>
</feature>
<proteinExistence type="predicted"/>
<feature type="transmembrane region" description="Helical" evidence="1">
    <location>
        <begin position="90"/>
        <end position="110"/>
    </location>
</feature>
<keyword evidence="1" id="KW-1133">Transmembrane helix</keyword>
<dbReference type="InterPro" id="IPR029787">
    <property type="entry name" value="Nucleotide_cyclase"/>
</dbReference>
<organism evidence="3 4">
    <name type="scientific">Paenibacillus woosongensis</name>
    <dbReference type="NCBI Taxonomy" id="307580"/>
    <lineage>
        <taxon>Bacteria</taxon>
        <taxon>Bacillati</taxon>
        <taxon>Bacillota</taxon>
        <taxon>Bacilli</taxon>
        <taxon>Bacillales</taxon>
        <taxon>Paenibacillaceae</taxon>
        <taxon>Paenibacillus</taxon>
    </lineage>
</organism>
<dbReference type="Gene3D" id="3.30.70.270">
    <property type="match status" value="1"/>
</dbReference>
<gene>
    <name evidence="3" type="ORF">GNP95_18290</name>
</gene>
<dbReference type="Pfam" id="PF00990">
    <property type="entry name" value="GGDEF"/>
    <property type="match status" value="1"/>
</dbReference>
<evidence type="ECO:0000259" key="2">
    <source>
        <dbReference type="Pfam" id="PF00990"/>
    </source>
</evidence>
<dbReference type="EMBL" id="WNZW01000008">
    <property type="protein sequence ID" value="MUG46927.1"/>
    <property type="molecule type" value="Genomic_DNA"/>
</dbReference>
<accession>A0A7X2Z3N3</accession>
<dbReference type="AlphaFoldDB" id="A0A7X2Z3N3"/>
<reference evidence="3 4" key="1">
    <citation type="submission" date="2019-11" db="EMBL/GenBank/DDBJ databases">
        <title>Draft genome sequences of five Paenibacillus species of dairy origin.</title>
        <authorList>
            <person name="Olajide A.M."/>
            <person name="Chen S."/>
            <person name="Lapointe G."/>
        </authorList>
    </citation>
    <scope>NUCLEOTIDE SEQUENCE [LARGE SCALE GENOMIC DNA]</scope>
    <source>
        <strain evidence="3 4">12CR55</strain>
    </source>
</reference>
<dbReference type="SUPFAM" id="SSF55073">
    <property type="entry name" value="Nucleotide cyclase"/>
    <property type="match status" value="1"/>
</dbReference>
<comment type="caution">
    <text evidence="3">The sequence shown here is derived from an EMBL/GenBank/DDBJ whole genome shotgun (WGS) entry which is preliminary data.</text>
</comment>
<dbReference type="RefSeq" id="WP_155612297.1">
    <property type="nucleotide sequence ID" value="NZ_WNZW01000008.1"/>
</dbReference>
<sequence length="291" mass="32998">MRRNIPAYRMASGYILLILLAIVQQFFVFLNVYLEQSYTGAEFAFSIAALAALLIGLILPLGVSVVGVFVFLVGYFVWLSTFARLDVLAFLWILLVPANVGIAAVIKSALIRSKIVIQRLAELEQRTPQVDLDTALGNKEALAEIVVKQSNLANRYSEHYSFCMAMFKIDFLPLVQESLGSQRYALLLQELSSIIQTQIRYEDYKFSLEQGRFIILCPMTNHDFLQALADRIKLALMDIHFLDRNGHPLKLVIRAGTIVFQKEQFSKYKDIDAIIAALERYSETDLIGEYI</sequence>
<dbReference type="InterPro" id="IPR043128">
    <property type="entry name" value="Rev_trsase/Diguanyl_cyclase"/>
</dbReference>
<evidence type="ECO:0000313" key="3">
    <source>
        <dbReference type="EMBL" id="MUG46927.1"/>
    </source>
</evidence>
<feature type="domain" description="GGDEF" evidence="2">
    <location>
        <begin position="131"/>
        <end position="268"/>
    </location>
</feature>
<keyword evidence="1" id="KW-0472">Membrane</keyword>
<evidence type="ECO:0000313" key="4">
    <source>
        <dbReference type="Proteomes" id="UP000447876"/>
    </source>
</evidence>
<evidence type="ECO:0000256" key="1">
    <source>
        <dbReference type="SAM" id="Phobius"/>
    </source>
</evidence>